<accession>A0A138A076</accession>
<proteinExistence type="predicted"/>
<keyword evidence="4" id="KW-1185">Reference proteome</keyword>
<dbReference type="Proteomes" id="UP000070409">
    <property type="component" value="Unassembled WGS sequence"/>
</dbReference>
<reference evidence="1 4" key="3">
    <citation type="submission" date="2016-02" db="EMBL/GenBank/DDBJ databases">
        <authorList>
            <person name="Teng J.L."/>
            <person name="Tang Y."/>
            <person name="Huang Y."/>
            <person name="Guo F."/>
            <person name="Wei W."/>
            <person name="Chen J.H."/>
            <person name="Wong S.Y."/>
            <person name="Lau S.K."/>
            <person name="Woo P.C."/>
        </authorList>
    </citation>
    <scope>NUCLEOTIDE SEQUENCE [LARGE SCALE GENOMIC DNA]</scope>
    <source>
        <strain evidence="1 4">JCM 13375</strain>
    </source>
</reference>
<reference evidence="3" key="2">
    <citation type="submission" date="2016-02" db="EMBL/GenBank/DDBJ databases">
        <authorList>
            <person name="Wen L."/>
            <person name="He K."/>
            <person name="Yang H."/>
        </authorList>
    </citation>
    <scope>NUCLEOTIDE SEQUENCE [LARGE SCALE GENOMIC DNA]</scope>
    <source>
        <strain evidence="3">JCM 15929</strain>
    </source>
</reference>
<evidence type="ECO:0000313" key="2">
    <source>
        <dbReference type="EMBL" id="KXP03802.1"/>
    </source>
</evidence>
<evidence type="ECO:0000313" key="3">
    <source>
        <dbReference type="Proteomes" id="UP000070258"/>
    </source>
</evidence>
<dbReference type="Proteomes" id="UP000070258">
    <property type="component" value="Unassembled WGS sequence"/>
</dbReference>
<sequence>MQQAVKEWKAVMAREDPTTRWTVKSTDSGFTGTQFRRHGMGRAYRLIEYSVARSVAGPAAKIQVRVWQATVSPLVPVSMTDEERRTHCG</sequence>
<gene>
    <name evidence="2" type="ORF">AXK60_18650</name>
    <name evidence="1" type="ORF">AXK61_10715</name>
</gene>
<protein>
    <submittedName>
        <fullName evidence="2">Uncharacterized protein</fullName>
    </submittedName>
</protein>
<name>A0A138A076_9ACTN</name>
<dbReference type="EMBL" id="LSRF01000058">
    <property type="protein sequence ID" value="KXP03802.1"/>
    <property type="molecule type" value="Genomic_DNA"/>
</dbReference>
<comment type="caution">
    <text evidence="2">The sequence shown here is derived from an EMBL/GenBank/DDBJ whole genome shotgun (WGS) entry which is preliminary data.</text>
</comment>
<evidence type="ECO:0000313" key="1">
    <source>
        <dbReference type="EMBL" id="KXO89086.1"/>
    </source>
</evidence>
<dbReference type="AlphaFoldDB" id="A0A138A076"/>
<organism evidence="2 3">
    <name type="scientific">Tsukamurella pseudospumae</name>
    <dbReference type="NCBI Taxonomy" id="239498"/>
    <lineage>
        <taxon>Bacteria</taxon>
        <taxon>Bacillati</taxon>
        <taxon>Actinomycetota</taxon>
        <taxon>Actinomycetes</taxon>
        <taxon>Mycobacteriales</taxon>
        <taxon>Tsukamurellaceae</taxon>
        <taxon>Tsukamurella</taxon>
    </lineage>
</organism>
<dbReference type="EMBL" id="LSRE01000050">
    <property type="protein sequence ID" value="KXO89086.1"/>
    <property type="molecule type" value="Genomic_DNA"/>
</dbReference>
<reference evidence="2" key="1">
    <citation type="submission" date="2016-02" db="EMBL/GenBank/DDBJ databases">
        <authorList>
            <person name="Teng J.L."/>
            <person name="Yang Y."/>
            <person name="Huang Y."/>
            <person name="Guo F."/>
            <person name="Wei W."/>
            <person name="Chen J.H."/>
            <person name="Wong S.Y."/>
            <person name="Lau S.K."/>
            <person name="Woo P.C."/>
        </authorList>
    </citation>
    <scope>NUCLEOTIDE SEQUENCE</scope>
    <source>
        <strain evidence="2">JCM 15929</strain>
    </source>
</reference>
<evidence type="ECO:0000313" key="4">
    <source>
        <dbReference type="Proteomes" id="UP000070409"/>
    </source>
</evidence>